<organism evidence="1 2">
    <name type="scientific">Trichoderma parareesei</name>
    <name type="common">Filamentous fungus</name>
    <dbReference type="NCBI Taxonomy" id="858221"/>
    <lineage>
        <taxon>Eukaryota</taxon>
        <taxon>Fungi</taxon>
        <taxon>Dikarya</taxon>
        <taxon>Ascomycota</taxon>
        <taxon>Pezizomycotina</taxon>
        <taxon>Sordariomycetes</taxon>
        <taxon>Hypocreomycetidae</taxon>
        <taxon>Hypocreales</taxon>
        <taxon>Hypocreaceae</taxon>
        <taxon>Trichoderma</taxon>
    </lineage>
</organism>
<proteinExistence type="predicted"/>
<dbReference type="AlphaFoldDB" id="A0A2H3A7Z7"/>
<keyword evidence="2" id="KW-1185">Reference proteome</keyword>
<evidence type="ECO:0000313" key="2">
    <source>
        <dbReference type="Proteomes" id="UP000219286"/>
    </source>
</evidence>
<reference evidence="1 2" key="1">
    <citation type="journal article" date="2015" name="Genome Announc.">
        <title>Genome sequence and annotation of Trichoderma parareesei, the ancestor of the cellulase producer Trichoderma reesei.</title>
        <authorList>
            <person name="Yang D."/>
            <person name="Pomraning K."/>
            <person name="Kopchinskiy A."/>
            <person name="Karimi Aghcheh R."/>
            <person name="Atanasova L."/>
            <person name="Chenthamara K."/>
            <person name="Baker S.E."/>
            <person name="Zhang R."/>
            <person name="Shen Q."/>
            <person name="Freitag M."/>
            <person name="Kubicek C.P."/>
            <person name="Druzhinina I.S."/>
        </authorList>
    </citation>
    <scope>NUCLEOTIDE SEQUENCE [LARGE SCALE GENOMIC DNA]</scope>
    <source>
        <strain evidence="1 2">CBS 125925</strain>
    </source>
</reference>
<evidence type="ECO:0000313" key="1">
    <source>
        <dbReference type="EMBL" id="OTA08685.1"/>
    </source>
</evidence>
<comment type="caution">
    <text evidence="1">The sequence shown here is derived from an EMBL/GenBank/DDBJ whole genome shotgun (WGS) entry which is preliminary data.</text>
</comment>
<name>A0A2H3A7Z7_TRIPA</name>
<protein>
    <submittedName>
        <fullName evidence="1">Uncharacterized protein</fullName>
    </submittedName>
</protein>
<dbReference type="EMBL" id="LFMI01000869">
    <property type="protein sequence ID" value="OTA08685.1"/>
    <property type="molecule type" value="Genomic_DNA"/>
</dbReference>
<accession>A0A2H3A7Z7</accession>
<sequence>MAVYFEACEAVRRQRVFAGREVRAERRAQVVPAHGLEPPRLSHPANHPKLGTLISTTNWKTTRAADAVAVAARDECLPDGALDALESTCLRKTGQN</sequence>
<dbReference type="Proteomes" id="UP000219286">
    <property type="component" value="Unassembled WGS sequence"/>
</dbReference>
<gene>
    <name evidence="1" type="ORF">A9Z42_0003900</name>
</gene>